<gene>
    <name evidence="2" type="ORF">WN944_003848</name>
</gene>
<protein>
    <submittedName>
        <fullName evidence="2">Uncharacterized protein</fullName>
    </submittedName>
</protein>
<proteinExistence type="predicted"/>
<keyword evidence="1" id="KW-1133">Transmembrane helix</keyword>
<evidence type="ECO:0000313" key="3">
    <source>
        <dbReference type="Proteomes" id="UP001428341"/>
    </source>
</evidence>
<dbReference type="Proteomes" id="UP001428341">
    <property type="component" value="Unassembled WGS sequence"/>
</dbReference>
<sequence>MKHGEMSIVLRKMRATGGREKKKYCIIWLHYMVLAPWIIHSTYSSMVKDEKERDLLNFLIFPFLLWRMLHNQIWISLSRYRTANGSNRIVDKSIEFEQVERERNWSLILRRAVHEVLERRKNGEKPIGYELEVAVTHVIH</sequence>
<dbReference type="EMBL" id="JBCGBO010000006">
    <property type="protein sequence ID" value="KAK9193151.1"/>
    <property type="molecule type" value="Genomic_DNA"/>
</dbReference>
<organism evidence="2 3">
    <name type="scientific">Citrus x changshan-huyou</name>
    <dbReference type="NCBI Taxonomy" id="2935761"/>
    <lineage>
        <taxon>Eukaryota</taxon>
        <taxon>Viridiplantae</taxon>
        <taxon>Streptophyta</taxon>
        <taxon>Embryophyta</taxon>
        <taxon>Tracheophyta</taxon>
        <taxon>Spermatophyta</taxon>
        <taxon>Magnoliopsida</taxon>
        <taxon>eudicotyledons</taxon>
        <taxon>Gunneridae</taxon>
        <taxon>Pentapetalae</taxon>
        <taxon>rosids</taxon>
        <taxon>malvids</taxon>
        <taxon>Sapindales</taxon>
        <taxon>Rutaceae</taxon>
        <taxon>Aurantioideae</taxon>
        <taxon>Citrus</taxon>
    </lineage>
</organism>
<comment type="caution">
    <text evidence="2">The sequence shown here is derived from an EMBL/GenBank/DDBJ whole genome shotgun (WGS) entry which is preliminary data.</text>
</comment>
<feature type="transmembrane region" description="Helical" evidence="1">
    <location>
        <begin position="59"/>
        <end position="77"/>
    </location>
</feature>
<keyword evidence="3" id="KW-1185">Reference proteome</keyword>
<dbReference type="AlphaFoldDB" id="A0AAP0M0C4"/>
<evidence type="ECO:0000313" key="2">
    <source>
        <dbReference type="EMBL" id="KAK9193151.1"/>
    </source>
</evidence>
<reference evidence="2 3" key="1">
    <citation type="submission" date="2024-05" db="EMBL/GenBank/DDBJ databases">
        <title>Haplotype-resolved chromosome-level genome assembly of Huyou (Citrus changshanensis).</title>
        <authorList>
            <person name="Miao C."/>
            <person name="Chen W."/>
            <person name="Wu Y."/>
            <person name="Wang L."/>
            <person name="Zhao S."/>
            <person name="Grierson D."/>
            <person name="Xu C."/>
            <person name="Chen K."/>
        </authorList>
    </citation>
    <scope>NUCLEOTIDE SEQUENCE [LARGE SCALE GENOMIC DNA]</scope>
    <source>
        <strain evidence="2">01-14</strain>
        <tissue evidence="2">Leaf</tissue>
    </source>
</reference>
<evidence type="ECO:0000256" key="1">
    <source>
        <dbReference type="SAM" id="Phobius"/>
    </source>
</evidence>
<keyword evidence="1" id="KW-0812">Transmembrane</keyword>
<accession>A0AAP0M0C4</accession>
<name>A0AAP0M0C4_9ROSI</name>
<keyword evidence="1" id="KW-0472">Membrane</keyword>
<feature type="transmembrane region" description="Helical" evidence="1">
    <location>
        <begin position="21"/>
        <end position="39"/>
    </location>
</feature>